<proteinExistence type="inferred from homology"/>
<dbReference type="PANTHER" id="PTHR48043:SF114">
    <property type="entry name" value="IP04436P-RELATED"/>
    <property type="match status" value="1"/>
</dbReference>
<dbReference type="PANTHER" id="PTHR48043">
    <property type="entry name" value="EG:EG0003.4 PROTEIN-RELATED"/>
    <property type="match status" value="1"/>
</dbReference>
<evidence type="ECO:0000256" key="3">
    <source>
        <dbReference type="ARBA" id="ARBA00022679"/>
    </source>
</evidence>
<comment type="caution">
    <text evidence="4">The sequence shown here is derived from an EMBL/GenBank/DDBJ whole genome shotgun (WGS) entry which is preliminary data.</text>
</comment>
<evidence type="ECO:0000256" key="1">
    <source>
        <dbReference type="ARBA" id="ARBA00009995"/>
    </source>
</evidence>
<gene>
    <name evidence="4" type="ORF">Zmor_010055</name>
</gene>
<evidence type="ECO:0000313" key="5">
    <source>
        <dbReference type="Proteomes" id="UP001168821"/>
    </source>
</evidence>
<keyword evidence="2" id="KW-0328">Glycosyltransferase</keyword>
<dbReference type="Pfam" id="PF00201">
    <property type="entry name" value="UDPGT"/>
    <property type="match status" value="1"/>
</dbReference>
<evidence type="ECO:0000313" key="4">
    <source>
        <dbReference type="EMBL" id="KAJ3658308.1"/>
    </source>
</evidence>
<reference evidence="4" key="1">
    <citation type="journal article" date="2023" name="G3 (Bethesda)">
        <title>Whole genome assemblies of Zophobas morio and Tenebrio molitor.</title>
        <authorList>
            <person name="Kaur S."/>
            <person name="Stinson S.A."/>
            <person name="diCenzo G.C."/>
        </authorList>
    </citation>
    <scope>NUCLEOTIDE SEQUENCE</scope>
    <source>
        <strain evidence="4">QUZm001</strain>
    </source>
</reference>
<organism evidence="4 5">
    <name type="scientific">Zophobas morio</name>
    <dbReference type="NCBI Taxonomy" id="2755281"/>
    <lineage>
        <taxon>Eukaryota</taxon>
        <taxon>Metazoa</taxon>
        <taxon>Ecdysozoa</taxon>
        <taxon>Arthropoda</taxon>
        <taxon>Hexapoda</taxon>
        <taxon>Insecta</taxon>
        <taxon>Pterygota</taxon>
        <taxon>Neoptera</taxon>
        <taxon>Endopterygota</taxon>
        <taxon>Coleoptera</taxon>
        <taxon>Polyphaga</taxon>
        <taxon>Cucujiformia</taxon>
        <taxon>Tenebrionidae</taxon>
        <taxon>Zophobas</taxon>
    </lineage>
</organism>
<accession>A0AA38IN63</accession>
<keyword evidence="5" id="KW-1185">Reference proteome</keyword>
<comment type="similarity">
    <text evidence="1">Belongs to the UDP-glycosyltransferase family.</text>
</comment>
<dbReference type="EMBL" id="JALNTZ010000003">
    <property type="protein sequence ID" value="KAJ3658308.1"/>
    <property type="molecule type" value="Genomic_DNA"/>
</dbReference>
<keyword evidence="3" id="KW-0808">Transferase</keyword>
<sequence>MLSPGKVLLFEVLTVLVLFPLVYSFKILVVNPFPAKSISLPFLKLTGGLVKKGHQITSVGHFPLETTTNYTHVQLSKPENVYVSFYELNSFSGSRSQKWFSVKLADAYAKSLCGKDFASDSLRRFLKETNNFDVMITSAFCSDCFLSLIHKYKVPIVGITTLSIPIWIAERFGNPSNPSHIPNMGLDHVNPMGFWVRMENLLVGVYQILFYDLFVVSVGEETAKEYFGQDLPSLRTIAFNISLLLENTYFTYYSPQPWVPAIVEMGGIQTGKIQKPPKV</sequence>
<dbReference type="Proteomes" id="UP001168821">
    <property type="component" value="Unassembled WGS sequence"/>
</dbReference>
<protein>
    <submittedName>
        <fullName evidence="4">Uncharacterized protein</fullName>
    </submittedName>
</protein>
<dbReference type="GO" id="GO:0008194">
    <property type="term" value="F:UDP-glycosyltransferase activity"/>
    <property type="evidence" value="ECO:0007669"/>
    <property type="project" value="InterPro"/>
</dbReference>
<dbReference type="AlphaFoldDB" id="A0AA38IN63"/>
<dbReference type="InterPro" id="IPR002213">
    <property type="entry name" value="UDP_glucos_trans"/>
</dbReference>
<dbReference type="InterPro" id="IPR050271">
    <property type="entry name" value="UDP-glycosyltransferase"/>
</dbReference>
<dbReference type="SUPFAM" id="SSF53756">
    <property type="entry name" value="UDP-Glycosyltransferase/glycogen phosphorylase"/>
    <property type="match status" value="1"/>
</dbReference>
<name>A0AA38IN63_9CUCU</name>
<evidence type="ECO:0000256" key="2">
    <source>
        <dbReference type="ARBA" id="ARBA00022676"/>
    </source>
</evidence>